<protein>
    <recommendedName>
        <fullName evidence="3">AIG1-type G domain-containing protein</fullName>
    </recommendedName>
</protein>
<evidence type="ECO:0000313" key="5">
    <source>
        <dbReference type="Proteomes" id="UP001189429"/>
    </source>
</evidence>
<evidence type="ECO:0000256" key="2">
    <source>
        <dbReference type="ARBA" id="ARBA00023134"/>
    </source>
</evidence>
<dbReference type="Pfam" id="PF04548">
    <property type="entry name" value="AIG1"/>
    <property type="match status" value="1"/>
</dbReference>
<dbReference type="InterPro" id="IPR027417">
    <property type="entry name" value="P-loop_NTPase"/>
</dbReference>
<dbReference type="InterPro" id="IPR006703">
    <property type="entry name" value="G_AIG1"/>
</dbReference>
<keyword evidence="1" id="KW-0547">Nucleotide-binding</keyword>
<reference evidence="4" key="1">
    <citation type="submission" date="2023-10" db="EMBL/GenBank/DDBJ databases">
        <authorList>
            <person name="Chen Y."/>
            <person name="Shah S."/>
            <person name="Dougan E. K."/>
            <person name="Thang M."/>
            <person name="Chan C."/>
        </authorList>
    </citation>
    <scope>NUCLEOTIDE SEQUENCE [LARGE SCALE GENOMIC DNA]</scope>
</reference>
<dbReference type="Proteomes" id="UP001189429">
    <property type="component" value="Unassembled WGS sequence"/>
</dbReference>
<sequence length="268" mass="30380">MGDTATRLCTPPVELEVQCPTTLEPIYPSWKSHFNPVFQKTRAFLTQRGDKDTNIVVLGPTGAGKSTIINMLFNRKVAKVKATAKSVTKQMHIYSGTFTFREQTRTVNVIDSVGFCDSVMPASDVTRMVKEFIKSSVFHVHKVLIVCAGRIEDEQSQAIKNFMEWLDYQHYKSQFIFIYNKSENLTPAERTECLGEMCDLLGADSNFGAIEDVAGEQVRLNYTISTAFPAHFRLEQIGDDLRNLYNAAFYIRKDHRAIEVQEASCRIL</sequence>
<dbReference type="PANTHER" id="PTHR10903">
    <property type="entry name" value="GTPASE, IMAP FAMILY MEMBER-RELATED"/>
    <property type="match status" value="1"/>
</dbReference>
<organism evidence="4 5">
    <name type="scientific">Prorocentrum cordatum</name>
    <dbReference type="NCBI Taxonomy" id="2364126"/>
    <lineage>
        <taxon>Eukaryota</taxon>
        <taxon>Sar</taxon>
        <taxon>Alveolata</taxon>
        <taxon>Dinophyceae</taxon>
        <taxon>Prorocentrales</taxon>
        <taxon>Prorocentraceae</taxon>
        <taxon>Prorocentrum</taxon>
    </lineage>
</organism>
<keyword evidence="2" id="KW-0342">GTP-binding</keyword>
<keyword evidence="5" id="KW-1185">Reference proteome</keyword>
<dbReference type="EMBL" id="CAUYUJ010018533">
    <property type="protein sequence ID" value="CAK0884335.1"/>
    <property type="molecule type" value="Genomic_DNA"/>
</dbReference>
<evidence type="ECO:0000313" key="4">
    <source>
        <dbReference type="EMBL" id="CAK0884335.1"/>
    </source>
</evidence>
<dbReference type="SUPFAM" id="SSF52540">
    <property type="entry name" value="P-loop containing nucleoside triphosphate hydrolases"/>
    <property type="match status" value="1"/>
</dbReference>
<dbReference type="Gene3D" id="3.40.50.300">
    <property type="entry name" value="P-loop containing nucleotide triphosphate hydrolases"/>
    <property type="match status" value="1"/>
</dbReference>
<evidence type="ECO:0000259" key="3">
    <source>
        <dbReference type="Pfam" id="PF04548"/>
    </source>
</evidence>
<name>A0ABN9WGU8_9DINO</name>
<gene>
    <name evidence="4" type="ORF">PCOR1329_LOCUS66310</name>
</gene>
<feature type="domain" description="AIG1-type G" evidence="3">
    <location>
        <begin position="54"/>
        <end position="194"/>
    </location>
</feature>
<dbReference type="PANTHER" id="PTHR10903:SF184">
    <property type="entry name" value="GTP-BINDING PROTEIN A"/>
    <property type="match status" value="1"/>
</dbReference>
<accession>A0ABN9WGU8</accession>
<comment type="caution">
    <text evidence="4">The sequence shown here is derived from an EMBL/GenBank/DDBJ whole genome shotgun (WGS) entry which is preliminary data.</text>
</comment>
<dbReference type="InterPro" id="IPR045058">
    <property type="entry name" value="GIMA/IAN/Toc"/>
</dbReference>
<evidence type="ECO:0000256" key="1">
    <source>
        <dbReference type="ARBA" id="ARBA00022741"/>
    </source>
</evidence>
<proteinExistence type="predicted"/>